<dbReference type="GO" id="GO:0016491">
    <property type="term" value="F:oxidoreductase activity"/>
    <property type="evidence" value="ECO:0007669"/>
    <property type="project" value="InterPro"/>
</dbReference>
<dbReference type="EMBL" id="OBEG01000002">
    <property type="protein sequence ID" value="SNY80855.1"/>
    <property type="molecule type" value="Genomic_DNA"/>
</dbReference>
<dbReference type="NCBIfam" id="TIGR00026">
    <property type="entry name" value="hi_GC_TIGR00026"/>
    <property type="match status" value="1"/>
</dbReference>
<dbReference type="Proteomes" id="UP000219565">
    <property type="component" value="Unassembled WGS sequence"/>
</dbReference>
<accession>A0A285L7C7</accession>
<dbReference type="RefSeq" id="WP_179830843.1">
    <property type="nucleotide sequence ID" value="NZ_OBEG01000002.1"/>
</dbReference>
<evidence type="ECO:0000313" key="2">
    <source>
        <dbReference type="Proteomes" id="UP000219565"/>
    </source>
</evidence>
<dbReference type="InterPro" id="IPR004378">
    <property type="entry name" value="F420H2_quin_Rdtase"/>
</dbReference>
<organism evidence="1 2">
    <name type="scientific">Nocardia amikacinitolerans</name>
    <dbReference type="NCBI Taxonomy" id="756689"/>
    <lineage>
        <taxon>Bacteria</taxon>
        <taxon>Bacillati</taxon>
        <taxon>Actinomycetota</taxon>
        <taxon>Actinomycetes</taxon>
        <taxon>Mycobacteriales</taxon>
        <taxon>Nocardiaceae</taxon>
        <taxon>Nocardia</taxon>
    </lineage>
</organism>
<keyword evidence="2" id="KW-1185">Reference proteome</keyword>
<sequence>MTERNTLRKFKRERMIGRCIANPTVAALDRLGIRTALVSELETTGAKTGLPRRVPVTASFDDKGAWIICQHGPRAGWARNITADPRVRLRRGDRWYTGTAKFVPDDDVVARARSFATGGIARPVLAWTIKALETDPISVRVTFSAADPD</sequence>
<dbReference type="AlphaFoldDB" id="A0A285L7C7"/>
<proteinExistence type="predicted"/>
<dbReference type="InterPro" id="IPR012349">
    <property type="entry name" value="Split_barrel_FMN-bd"/>
</dbReference>
<evidence type="ECO:0000313" key="1">
    <source>
        <dbReference type="EMBL" id="SNY80855.1"/>
    </source>
</evidence>
<protein>
    <submittedName>
        <fullName evidence="1">Deazaflavin-dependent oxidoreductase, nitroreductase family</fullName>
    </submittedName>
</protein>
<name>A0A285L7C7_9NOCA</name>
<dbReference type="Pfam" id="PF04075">
    <property type="entry name" value="F420H2_quin_red"/>
    <property type="match status" value="1"/>
</dbReference>
<dbReference type="SUPFAM" id="SSF50475">
    <property type="entry name" value="FMN-binding split barrel"/>
    <property type="match status" value="1"/>
</dbReference>
<dbReference type="STRING" id="1379680.GCA_001612615_02820"/>
<dbReference type="Gene3D" id="2.30.110.10">
    <property type="entry name" value="Electron Transport, Fmn-binding Protein, Chain A"/>
    <property type="match status" value="1"/>
</dbReference>
<gene>
    <name evidence="1" type="ORF">SAMN04244553_2429</name>
</gene>
<reference evidence="1 2" key="1">
    <citation type="submission" date="2017-09" db="EMBL/GenBank/DDBJ databases">
        <authorList>
            <person name="Ehlers B."/>
            <person name="Leendertz F.H."/>
        </authorList>
    </citation>
    <scope>NUCLEOTIDE SEQUENCE [LARGE SCALE GENOMIC DNA]</scope>
    <source>
        <strain evidence="1 2">DSM 45537</strain>
    </source>
</reference>